<evidence type="ECO:0000313" key="2">
    <source>
        <dbReference type="Proteomes" id="UP000034491"/>
    </source>
</evidence>
<dbReference type="EMBL" id="LANI01000004">
    <property type="protein sequence ID" value="KKJ77461.1"/>
    <property type="molecule type" value="Genomic_DNA"/>
</dbReference>
<gene>
    <name evidence="1" type="ORF">WH95_07105</name>
</gene>
<dbReference type="STRING" id="1549748.WH95_07105"/>
<comment type="caution">
    <text evidence="1">The sequence shown here is derived from an EMBL/GenBank/DDBJ whole genome shotgun (WGS) entry which is preliminary data.</text>
</comment>
<dbReference type="AlphaFoldDB" id="A0A0M2R6Z4"/>
<name>A0A0M2R6Z4_9PROT</name>
<accession>A0A0M2R6Z4</accession>
<proteinExistence type="predicted"/>
<dbReference type="RefSeq" id="WP_046504960.1">
    <property type="nucleotide sequence ID" value="NZ_LANI01000004.1"/>
</dbReference>
<keyword evidence="2" id="KW-1185">Reference proteome</keyword>
<protein>
    <submittedName>
        <fullName evidence="1">Uncharacterized protein</fullName>
    </submittedName>
</protein>
<sequence length="272" mass="30731">MLSEAFSFLFAKCESKFRRFGYLHEAIAIDARYRRCRLAWSSHLENTRAEISSAILNVSQHKKVVILGAGAGYDIPLEDLERHFETIVLVDVVFLSSIRKKAKNSSQILLVEADLTGLVSFFENVSPDFDLNSIQTQPPVGLLSGADLVISCNVLSQLPIAIQNWLINAGFDEDSLELKRCCHKIILDHLRWLEGSDSAVLLITDLERRILSVKETTESEIRDNALFGLKFNKLDNSWIWDIAPSPEIDKEYHLKHLVGSVFLDRNGVFDVS</sequence>
<dbReference type="OrthoDB" id="5449792at2"/>
<organism evidence="1 2">
    <name type="scientific">Kiloniella litopenaei</name>
    <dbReference type="NCBI Taxonomy" id="1549748"/>
    <lineage>
        <taxon>Bacteria</taxon>
        <taxon>Pseudomonadati</taxon>
        <taxon>Pseudomonadota</taxon>
        <taxon>Alphaproteobacteria</taxon>
        <taxon>Rhodospirillales</taxon>
        <taxon>Kiloniellaceae</taxon>
        <taxon>Kiloniella</taxon>
    </lineage>
</organism>
<dbReference type="Proteomes" id="UP000034491">
    <property type="component" value="Unassembled WGS sequence"/>
</dbReference>
<evidence type="ECO:0000313" key="1">
    <source>
        <dbReference type="EMBL" id="KKJ77461.1"/>
    </source>
</evidence>
<reference evidence="1 2" key="1">
    <citation type="submission" date="2015-03" db="EMBL/GenBank/DDBJ databases">
        <title>Genome sequence of Kiloniella sp. P1-1, isolated from the gut microflora of Pacific white shrimp, Penaeus vannamei.</title>
        <authorList>
            <person name="Shao Z."/>
            <person name="Wang L."/>
            <person name="Li X."/>
        </authorList>
    </citation>
    <scope>NUCLEOTIDE SEQUENCE [LARGE SCALE GENOMIC DNA]</scope>
    <source>
        <strain evidence="1 2">P1-1</strain>
    </source>
</reference>